<dbReference type="AlphaFoldDB" id="A0A9X1NHN3"/>
<sequence>CQVWISKQDGGLEILGAMVAEVNAAVAAVVVAVAWVVRTVRSRSRAGKDPVPVDTARNR</sequence>
<keyword evidence="3" id="KW-1185">Reference proteome</keyword>
<dbReference type="RefSeq" id="WP_231446741.1">
    <property type="nucleotide sequence ID" value="NZ_JAJOMB010000016.1"/>
</dbReference>
<keyword evidence="1" id="KW-1133">Transmembrane helix</keyword>
<keyword evidence="1" id="KW-0812">Transmembrane</keyword>
<reference evidence="2" key="1">
    <citation type="submission" date="2021-11" db="EMBL/GenBank/DDBJ databases">
        <title>Streptomyces corallinus and Kineosporia corallina sp. nov., two new coral-derived marine actinobacteria.</title>
        <authorList>
            <person name="Buangrab K."/>
            <person name="Sutthacheep M."/>
            <person name="Yeemin T."/>
            <person name="Harunari E."/>
            <person name="Igarashi Y."/>
            <person name="Sripreechasak P."/>
            <person name="Kanchanasin P."/>
            <person name="Tanasupawat S."/>
            <person name="Phongsopitanun W."/>
        </authorList>
    </citation>
    <scope>NUCLEOTIDE SEQUENCE</scope>
    <source>
        <strain evidence="2">JCM 31032</strain>
    </source>
</reference>
<keyword evidence="1" id="KW-0472">Membrane</keyword>
<evidence type="ECO:0000313" key="3">
    <source>
        <dbReference type="Proteomes" id="UP001138997"/>
    </source>
</evidence>
<name>A0A9X1NHN3_9ACTN</name>
<comment type="caution">
    <text evidence="2">The sequence shown here is derived from an EMBL/GenBank/DDBJ whole genome shotgun (WGS) entry which is preliminary data.</text>
</comment>
<protein>
    <submittedName>
        <fullName evidence="2">Uncharacterized protein</fullName>
    </submittedName>
</protein>
<evidence type="ECO:0000313" key="2">
    <source>
        <dbReference type="EMBL" id="MCD5314318.1"/>
    </source>
</evidence>
<proteinExistence type="predicted"/>
<organism evidence="2 3">
    <name type="scientific">Kineosporia babensis</name>
    <dbReference type="NCBI Taxonomy" id="499548"/>
    <lineage>
        <taxon>Bacteria</taxon>
        <taxon>Bacillati</taxon>
        <taxon>Actinomycetota</taxon>
        <taxon>Actinomycetes</taxon>
        <taxon>Kineosporiales</taxon>
        <taxon>Kineosporiaceae</taxon>
        <taxon>Kineosporia</taxon>
    </lineage>
</organism>
<feature type="transmembrane region" description="Helical" evidence="1">
    <location>
        <begin position="14"/>
        <end position="37"/>
    </location>
</feature>
<feature type="non-terminal residue" evidence="2">
    <location>
        <position position="1"/>
    </location>
</feature>
<dbReference type="EMBL" id="JAJOMB010000016">
    <property type="protein sequence ID" value="MCD5314318.1"/>
    <property type="molecule type" value="Genomic_DNA"/>
</dbReference>
<accession>A0A9X1NHN3</accession>
<dbReference type="Proteomes" id="UP001138997">
    <property type="component" value="Unassembled WGS sequence"/>
</dbReference>
<gene>
    <name evidence="2" type="ORF">LR394_25770</name>
</gene>
<evidence type="ECO:0000256" key="1">
    <source>
        <dbReference type="SAM" id="Phobius"/>
    </source>
</evidence>